<evidence type="ECO:0000256" key="4">
    <source>
        <dbReference type="ARBA" id="ARBA00051334"/>
    </source>
</evidence>
<dbReference type="Proteomes" id="UP000240400">
    <property type="component" value="Unassembled WGS sequence"/>
</dbReference>
<name>A0A2T4SEK0_9STAP</name>
<dbReference type="Pfam" id="PF13420">
    <property type="entry name" value="Acetyltransf_4"/>
    <property type="match status" value="1"/>
</dbReference>
<evidence type="ECO:0000313" key="8">
    <source>
        <dbReference type="Proteomes" id="UP000240400"/>
    </source>
</evidence>
<evidence type="ECO:0000259" key="5">
    <source>
        <dbReference type="PROSITE" id="PS51186"/>
    </source>
</evidence>
<organism evidence="6 8">
    <name type="scientific">Staphylococcus nepalensis</name>
    <dbReference type="NCBI Taxonomy" id="214473"/>
    <lineage>
        <taxon>Bacteria</taxon>
        <taxon>Bacillati</taxon>
        <taxon>Bacillota</taxon>
        <taxon>Bacilli</taxon>
        <taxon>Bacillales</taxon>
        <taxon>Staphylococcaceae</taxon>
        <taxon>Staphylococcus</taxon>
    </lineage>
</organism>
<gene>
    <name evidence="7" type="primary">yncA</name>
    <name evidence="6" type="ORF">BUZ61_00370</name>
    <name evidence="7" type="ORF">NCTC13834_02639</name>
</gene>
<dbReference type="EMBL" id="PZHR01000001">
    <property type="protein sequence ID" value="PTK61019.1"/>
    <property type="molecule type" value="Genomic_DNA"/>
</dbReference>
<sequence>MIRHAQQTDLQAILAIYNDAILNTTAVYTYEPVTLAEREAWFYSKLEKAEPVFVYIKNGKVVGFATYGPFRNWVAYQYTVEHSIYVAPETRHEGIASQLLTKLIDEITKNNFKTIVAGIDASNVGSIKLHQKYGFEACGNIKCVGYKFEQWLDLAFYQLILK</sequence>
<dbReference type="InterPro" id="IPR000182">
    <property type="entry name" value="GNAT_dom"/>
</dbReference>
<comment type="catalytic activity">
    <reaction evidence="4">
        <text>L-methionine sulfone + acetyl-CoA = N-acetyl-L-methionine sulfone + CoA + H(+)</text>
        <dbReference type="Rhea" id="RHEA:47656"/>
        <dbReference type="ChEBI" id="CHEBI:15378"/>
        <dbReference type="ChEBI" id="CHEBI:57287"/>
        <dbReference type="ChEBI" id="CHEBI:57288"/>
        <dbReference type="ChEBI" id="CHEBI:87824"/>
        <dbReference type="ChEBI" id="CHEBI:87825"/>
    </reaction>
</comment>
<evidence type="ECO:0000256" key="1">
    <source>
        <dbReference type="ARBA" id="ARBA00022679"/>
    </source>
</evidence>
<reference evidence="6 8" key="1">
    <citation type="journal article" date="2016" name="Front. Microbiol.">
        <title>Comprehensive Phylogenetic Analysis of Bovine Non-aureus Staphylococci Species Based on Whole-Genome Sequencing.</title>
        <authorList>
            <person name="Naushad S."/>
            <person name="Barkema H.W."/>
            <person name="Luby C."/>
            <person name="Condas L.A."/>
            <person name="Nobrega D.B."/>
            <person name="Carson D.A."/>
            <person name="De Buck J."/>
        </authorList>
    </citation>
    <scope>NUCLEOTIDE SEQUENCE [LARGE SCALE GENOMIC DNA]</scope>
    <source>
        <strain evidence="6 8">SNUC 4337</strain>
    </source>
</reference>
<dbReference type="Proteomes" id="UP000254412">
    <property type="component" value="Unassembled WGS sequence"/>
</dbReference>
<evidence type="ECO:0000256" key="3">
    <source>
        <dbReference type="ARBA" id="ARBA00050603"/>
    </source>
</evidence>
<comment type="catalytic activity">
    <reaction evidence="3">
        <text>L-methionine sulfoximine + acetyl-CoA = N-acetyl-L-methionine sulfoximine + CoA + H(+)</text>
        <dbReference type="Rhea" id="RHEA:47660"/>
        <dbReference type="ChEBI" id="CHEBI:15378"/>
        <dbReference type="ChEBI" id="CHEBI:57287"/>
        <dbReference type="ChEBI" id="CHEBI:57288"/>
        <dbReference type="ChEBI" id="CHEBI:87826"/>
        <dbReference type="ChEBI" id="CHEBI:87827"/>
    </reaction>
</comment>
<dbReference type="EC" id="2.3.1.-" evidence="7"/>
<evidence type="ECO:0000313" key="9">
    <source>
        <dbReference type="Proteomes" id="UP000254412"/>
    </source>
</evidence>
<evidence type="ECO:0000256" key="2">
    <source>
        <dbReference type="ARBA" id="ARBA00023315"/>
    </source>
</evidence>
<dbReference type="RefSeq" id="WP_103373256.1">
    <property type="nucleotide sequence ID" value="NZ_BMCF01000003.1"/>
</dbReference>
<dbReference type="PROSITE" id="PS51186">
    <property type="entry name" value="GNAT"/>
    <property type="match status" value="1"/>
</dbReference>
<dbReference type="EMBL" id="UHDS01000001">
    <property type="protein sequence ID" value="SUM56231.1"/>
    <property type="molecule type" value="Genomic_DNA"/>
</dbReference>
<dbReference type="InterPro" id="IPR016181">
    <property type="entry name" value="Acyl_CoA_acyltransferase"/>
</dbReference>
<dbReference type="OrthoDB" id="9798006at2"/>
<reference evidence="6" key="2">
    <citation type="submission" date="2018-03" db="EMBL/GenBank/DDBJ databases">
        <authorList>
            <person name="Keele B.F."/>
        </authorList>
    </citation>
    <scope>NUCLEOTIDE SEQUENCE</scope>
    <source>
        <strain evidence="6">SNUC 4337</strain>
    </source>
</reference>
<reference evidence="7 9" key="3">
    <citation type="submission" date="2018-06" db="EMBL/GenBank/DDBJ databases">
        <authorList>
            <consortium name="Pathogen Informatics"/>
            <person name="Doyle S."/>
        </authorList>
    </citation>
    <scope>NUCLEOTIDE SEQUENCE [LARGE SCALE GENOMIC DNA]</scope>
    <source>
        <strain evidence="7 9">NCTC13834</strain>
    </source>
</reference>
<dbReference type="Gene3D" id="3.40.630.30">
    <property type="match status" value="1"/>
</dbReference>
<feature type="domain" description="N-acetyltransferase" evidence="5">
    <location>
        <begin position="1"/>
        <end position="153"/>
    </location>
</feature>
<dbReference type="GO" id="GO:0016747">
    <property type="term" value="F:acyltransferase activity, transferring groups other than amino-acyl groups"/>
    <property type="evidence" value="ECO:0007669"/>
    <property type="project" value="InterPro"/>
</dbReference>
<accession>A0A2T4SEK0</accession>
<protein>
    <submittedName>
        <fullName evidence="6 7">N-acetyltransferase</fullName>
        <ecNumber evidence="7">2.3.1.-</ecNumber>
    </submittedName>
</protein>
<keyword evidence="2 7" id="KW-0012">Acyltransferase</keyword>
<dbReference type="PANTHER" id="PTHR43072">
    <property type="entry name" value="N-ACETYLTRANSFERASE"/>
    <property type="match status" value="1"/>
</dbReference>
<evidence type="ECO:0000313" key="6">
    <source>
        <dbReference type="EMBL" id="PTK61019.1"/>
    </source>
</evidence>
<dbReference type="PANTHER" id="PTHR43072:SF23">
    <property type="entry name" value="UPF0039 PROTEIN C11D3.02C"/>
    <property type="match status" value="1"/>
</dbReference>
<keyword evidence="1 6" id="KW-0808">Transferase</keyword>
<proteinExistence type="predicted"/>
<dbReference type="FunFam" id="3.40.630.30:FF:000026">
    <property type="entry name" value="Phosphinothricin acetyltransferase"/>
    <property type="match status" value="1"/>
</dbReference>
<dbReference type="CDD" id="cd04301">
    <property type="entry name" value="NAT_SF"/>
    <property type="match status" value="1"/>
</dbReference>
<dbReference type="SUPFAM" id="SSF55729">
    <property type="entry name" value="Acyl-CoA N-acyltransferases (Nat)"/>
    <property type="match status" value="1"/>
</dbReference>
<dbReference type="AlphaFoldDB" id="A0A2T4SEK0"/>
<evidence type="ECO:0000313" key="7">
    <source>
        <dbReference type="EMBL" id="SUM56231.1"/>
    </source>
</evidence>